<evidence type="ECO:0000256" key="5">
    <source>
        <dbReference type="ARBA" id="ARBA00023242"/>
    </source>
</evidence>
<proteinExistence type="predicted"/>
<keyword evidence="4" id="KW-0862">Zinc</keyword>
<evidence type="ECO:0000313" key="9">
    <source>
        <dbReference type="EMBL" id="KAG5669387.1"/>
    </source>
</evidence>
<dbReference type="OrthoDB" id="106784at2759"/>
<dbReference type="PANTHER" id="PTHR15439">
    <property type="entry name" value="RETINOBLASTOMA-BINDING PROTEIN 6"/>
    <property type="match status" value="1"/>
</dbReference>
<dbReference type="GO" id="GO:0016567">
    <property type="term" value="P:protein ubiquitination"/>
    <property type="evidence" value="ECO:0007669"/>
    <property type="project" value="InterPro"/>
</dbReference>
<dbReference type="InterPro" id="IPR033489">
    <property type="entry name" value="RBBP6"/>
</dbReference>
<dbReference type="EMBL" id="JADBJN010000004">
    <property type="protein sequence ID" value="KAG5669387.1"/>
    <property type="molecule type" value="Genomic_DNA"/>
</dbReference>
<feature type="domain" description="DWNN" evidence="8">
    <location>
        <begin position="3"/>
        <end position="76"/>
    </location>
</feature>
<dbReference type="Proteomes" id="UP001107558">
    <property type="component" value="Chromosome 4"/>
</dbReference>
<dbReference type="SMART" id="SM01180">
    <property type="entry name" value="DWNN"/>
    <property type="match status" value="1"/>
</dbReference>
<dbReference type="GO" id="GO:0005634">
    <property type="term" value="C:nucleus"/>
    <property type="evidence" value="ECO:0007669"/>
    <property type="project" value="UniProtKB-SubCell"/>
</dbReference>
<dbReference type="SUPFAM" id="SSF57756">
    <property type="entry name" value="Retrovirus zinc finger-like domains"/>
    <property type="match status" value="1"/>
</dbReference>
<keyword evidence="3 6" id="KW-0863">Zinc-finger</keyword>
<gene>
    <name evidence="9" type="ORF">PVAND_017274</name>
</gene>
<evidence type="ECO:0000259" key="7">
    <source>
        <dbReference type="PROSITE" id="PS50089"/>
    </source>
</evidence>
<dbReference type="Gene3D" id="4.10.60.10">
    <property type="entry name" value="Zinc finger, CCHC-type"/>
    <property type="match status" value="1"/>
</dbReference>
<keyword evidence="10" id="KW-1185">Reference proteome</keyword>
<dbReference type="AlphaFoldDB" id="A0A9J6BIL0"/>
<dbReference type="Gene3D" id="3.30.40.10">
    <property type="entry name" value="Zinc/RING finger domain, C3HC4 (zinc finger)"/>
    <property type="match status" value="1"/>
</dbReference>
<dbReference type="PROSITE" id="PS50089">
    <property type="entry name" value="ZF_RING_2"/>
    <property type="match status" value="1"/>
</dbReference>
<keyword evidence="5" id="KW-0539">Nucleus</keyword>
<keyword evidence="2" id="KW-0479">Metal-binding</keyword>
<dbReference type="SUPFAM" id="SSF57850">
    <property type="entry name" value="RING/U-box"/>
    <property type="match status" value="1"/>
</dbReference>
<evidence type="ECO:0000256" key="3">
    <source>
        <dbReference type="ARBA" id="ARBA00022771"/>
    </source>
</evidence>
<dbReference type="InterPro" id="IPR013083">
    <property type="entry name" value="Znf_RING/FYVE/PHD"/>
</dbReference>
<reference evidence="9" key="1">
    <citation type="submission" date="2021-03" db="EMBL/GenBank/DDBJ databases">
        <title>Chromosome level genome of the anhydrobiotic midge Polypedilum vanderplanki.</title>
        <authorList>
            <person name="Yoshida Y."/>
            <person name="Kikawada T."/>
            <person name="Gusev O."/>
        </authorList>
    </citation>
    <scope>NUCLEOTIDE SEQUENCE</scope>
    <source>
        <strain evidence="9">NIAS01</strain>
        <tissue evidence="9">Whole body or cell culture</tissue>
    </source>
</reference>
<dbReference type="InterPro" id="IPR001841">
    <property type="entry name" value="Znf_RING"/>
</dbReference>
<feature type="domain" description="RING-type" evidence="7">
    <location>
        <begin position="219"/>
        <end position="260"/>
    </location>
</feature>
<comment type="subcellular location">
    <subcellularLocation>
        <location evidence="1">Nucleus</location>
    </subcellularLocation>
</comment>
<dbReference type="InterPro" id="IPR036875">
    <property type="entry name" value="Znf_CCHC_sf"/>
</dbReference>
<evidence type="ECO:0000313" key="10">
    <source>
        <dbReference type="Proteomes" id="UP001107558"/>
    </source>
</evidence>
<sequence length="294" mass="34286">MSVRYKFKSEANFNQINFNGMEISVEDVKKEIFRQRKLGKSENIDLMISNTNTGEKYLEDSTLIPKNSSLTIIRVPKITTNNNNRNYFNKNNQESQNHSQKLQQIENNSDLTKMNATEEEKIMAMMMQSTADYKNFLYSQNQNSKPPSGYICRKCHISGHFIRNCPFNITKTQRFDPKVRKENKKMTGIPMSMRNFQQPQPEVLKIDVKIFEIPQNLCCSLCKDIYRKPVKTPCCGITFCHECVVKALIESDEYDCPKCQQKYIFPSELQNDEKMKMEIEKIKMEGNKFAVVSV</sequence>
<dbReference type="Gene3D" id="3.10.20.90">
    <property type="entry name" value="Phosphatidylinositol 3-kinase Catalytic Subunit, Chain A, domain 1"/>
    <property type="match status" value="1"/>
</dbReference>
<dbReference type="PROSITE" id="PS51282">
    <property type="entry name" value="DWNN"/>
    <property type="match status" value="1"/>
</dbReference>
<evidence type="ECO:0000259" key="8">
    <source>
        <dbReference type="PROSITE" id="PS51282"/>
    </source>
</evidence>
<dbReference type="Pfam" id="PF13696">
    <property type="entry name" value="zf-CCHC_2"/>
    <property type="match status" value="1"/>
</dbReference>
<dbReference type="InterPro" id="IPR025829">
    <property type="entry name" value="Zn_knuckle_CX2CX3GHX4C"/>
</dbReference>
<dbReference type="CDD" id="cd16620">
    <property type="entry name" value="vRING-HC-C4C4_RBBP6"/>
    <property type="match status" value="1"/>
</dbReference>
<comment type="caution">
    <text evidence="9">The sequence shown here is derived from an EMBL/GenBank/DDBJ whole genome shotgun (WGS) entry which is preliminary data.</text>
</comment>
<dbReference type="GO" id="GO:0003676">
    <property type="term" value="F:nucleic acid binding"/>
    <property type="evidence" value="ECO:0007669"/>
    <property type="project" value="InterPro"/>
</dbReference>
<dbReference type="PANTHER" id="PTHR15439:SF0">
    <property type="entry name" value="CELL DIVISION CYCLE AND APOPTOSIS REGULATOR PROTEIN 1-RELATED"/>
    <property type="match status" value="1"/>
</dbReference>
<evidence type="ECO:0000256" key="4">
    <source>
        <dbReference type="ARBA" id="ARBA00022833"/>
    </source>
</evidence>
<evidence type="ECO:0000256" key="2">
    <source>
        <dbReference type="ARBA" id="ARBA00022723"/>
    </source>
</evidence>
<evidence type="ECO:0000256" key="6">
    <source>
        <dbReference type="PROSITE-ProRule" id="PRU00175"/>
    </source>
</evidence>
<organism evidence="9 10">
    <name type="scientific">Polypedilum vanderplanki</name>
    <name type="common">Sleeping chironomid midge</name>
    <dbReference type="NCBI Taxonomy" id="319348"/>
    <lineage>
        <taxon>Eukaryota</taxon>
        <taxon>Metazoa</taxon>
        <taxon>Ecdysozoa</taxon>
        <taxon>Arthropoda</taxon>
        <taxon>Hexapoda</taxon>
        <taxon>Insecta</taxon>
        <taxon>Pterygota</taxon>
        <taxon>Neoptera</taxon>
        <taxon>Endopterygota</taxon>
        <taxon>Diptera</taxon>
        <taxon>Nematocera</taxon>
        <taxon>Chironomoidea</taxon>
        <taxon>Chironomidae</taxon>
        <taxon>Chironominae</taxon>
        <taxon>Polypedilum</taxon>
        <taxon>Polypedilum</taxon>
    </lineage>
</organism>
<dbReference type="GO" id="GO:0006397">
    <property type="term" value="P:mRNA processing"/>
    <property type="evidence" value="ECO:0007669"/>
    <property type="project" value="InterPro"/>
</dbReference>
<dbReference type="GO" id="GO:0006511">
    <property type="term" value="P:ubiquitin-dependent protein catabolic process"/>
    <property type="evidence" value="ECO:0007669"/>
    <property type="project" value="TreeGrafter"/>
</dbReference>
<dbReference type="GO" id="GO:0061630">
    <property type="term" value="F:ubiquitin protein ligase activity"/>
    <property type="evidence" value="ECO:0007669"/>
    <property type="project" value="InterPro"/>
</dbReference>
<evidence type="ECO:0000256" key="1">
    <source>
        <dbReference type="ARBA" id="ARBA00004123"/>
    </source>
</evidence>
<dbReference type="InterPro" id="IPR014891">
    <property type="entry name" value="DWNN_domain"/>
</dbReference>
<name>A0A9J6BIL0_POLVA</name>
<accession>A0A9J6BIL0</accession>
<protein>
    <submittedName>
        <fullName evidence="9">Uncharacterized protein</fullName>
    </submittedName>
</protein>
<dbReference type="Pfam" id="PF08783">
    <property type="entry name" value="DWNN"/>
    <property type="match status" value="1"/>
</dbReference>
<dbReference type="GO" id="GO:0008270">
    <property type="term" value="F:zinc ion binding"/>
    <property type="evidence" value="ECO:0007669"/>
    <property type="project" value="UniProtKB-KW"/>
</dbReference>